<gene>
    <name evidence="1" type="ORF">FB4_3124</name>
</gene>
<dbReference type="PATRIC" id="fig|1149862.3.peg.2087"/>
<dbReference type="OrthoDB" id="1683630at2"/>
<dbReference type="AlphaFoldDB" id="I9LE33"/>
<evidence type="ECO:0000313" key="1">
    <source>
        <dbReference type="EMBL" id="EIW18621.1"/>
    </source>
</evidence>
<proteinExistence type="predicted"/>
<comment type="caution">
    <text evidence="1">The sequence shown here is derived from an EMBL/GenBank/DDBJ whole genome shotgun (WGS) entry which is preliminary data.</text>
</comment>
<sequence>MASPEKMIKMLLEEIHQITLPLATIVKNQEILIIQNKQVIELLEQIRISRSEDDDEDDDDE</sequence>
<evidence type="ECO:0000313" key="2">
    <source>
        <dbReference type="Proteomes" id="UP000004324"/>
    </source>
</evidence>
<name>I9LE33_9FIRM</name>
<dbReference type="RefSeq" id="WP_007933796.1">
    <property type="nucleotide sequence ID" value="NZ_AKVJ01000024.1"/>
</dbReference>
<dbReference type="EMBL" id="AKVJ01000024">
    <property type="protein sequence ID" value="EIW18621.1"/>
    <property type="molecule type" value="Genomic_DNA"/>
</dbReference>
<organism evidence="1 2">
    <name type="scientific">Pelosinus fermentans B4</name>
    <dbReference type="NCBI Taxonomy" id="1149862"/>
    <lineage>
        <taxon>Bacteria</taxon>
        <taxon>Bacillati</taxon>
        <taxon>Bacillota</taxon>
        <taxon>Negativicutes</taxon>
        <taxon>Selenomonadales</taxon>
        <taxon>Sporomusaceae</taxon>
        <taxon>Pelosinus</taxon>
    </lineage>
</organism>
<protein>
    <submittedName>
        <fullName evidence="1">Uncharacterized protein</fullName>
    </submittedName>
</protein>
<accession>I9LE33</accession>
<dbReference type="Proteomes" id="UP000004324">
    <property type="component" value="Unassembled WGS sequence"/>
</dbReference>
<keyword evidence="2" id="KW-1185">Reference proteome</keyword>
<reference evidence="1 2" key="1">
    <citation type="journal article" date="2012" name="J. Bacteriol.">
        <title>Draft Genome Sequences for Two Metal-Reducing Pelosinus fermentans Strains Isolated from a Cr(VI)-Contaminated Site and for Type Strain R7.</title>
        <authorList>
            <person name="Brown S.D."/>
            <person name="Podar M."/>
            <person name="Klingeman D.M."/>
            <person name="Johnson C.M."/>
            <person name="Yang Z.K."/>
            <person name="Utturkar S.M."/>
            <person name="Land M.L."/>
            <person name="Mosher J.J."/>
            <person name="Hurt R.A.Jr."/>
            <person name="Phelps T.J."/>
            <person name="Palumbo A.V."/>
            <person name="Arkin A.P."/>
            <person name="Hazen T.C."/>
            <person name="Elias D.A."/>
        </authorList>
    </citation>
    <scope>NUCLEOTIDE SEQUENCE [LARGE SCALE GENOMIC DNA]</scope>
    <source>
        <strain evidence="1 2">B4</strain>
    </source>
</reference>